<dbReference type="RefSeq" id="WP_020193938.1">
    <property type="nucleotide sequence ID" value="NZ_BAOH01000001.1"/>
</dbReference>
<dbReference type="InterPro" id="IPR008183">
    <property type="entry name" value="Aldose_1/G6P_1-epimerase"/>
</dbReference>
<dbReference type="GO" id="GO:0004034">
    <property type="term" value="F:aldose 1-epimerase activity"/>
    <property type="evidence" value="ECO:0007669"/>
    <property type="project" value="UniProtKB-EC"/>
</dbReference>
<dbReference type="InterPro" id="IPR011013">
    <property type="entry name" value="Gal_mutarotase_sf_dom"/>
</dbReference>
<feature type="binding site" evidence="11">
    <location>
        <begin position="83"/>
        <end position="84"/>
    </location>
    <ligand>
        <name>beta-D-galactose</name>
        <dbReference type="ChEBI" id="CHEBI:27667"/>
    </ligand>
</feature>
<dbReference type="GO" id="GO:0005737">
    <property type="term" value="C:cytoplasm"/>
    <property type="evidence" value="ECO:0007669"/>
    <property type="project" value="TreeGrafter"/>
</dbReference>
<evidence type="ECO:0000256" key="11">
    <source>
        <dbReference type="PIRSR" id="PIRSR005096-3"/>
    </source>
</evidence>
<dbReference type="AlphaFoldDB" id="A0A0C1VXT3"/>
<organism evidence="12 13">
    <name type="scientific">Vibrio owensii CAIM 1854 = LMG 25443</name>
    <dbReference type="NCBI Taxonomy" id="1229493"/>
    <lineage>
        <taxon>Bacteria</taxon>
        <taxon>Pseudomonadati</taxon>
        <taxon>Pseudomonadota</taxon>
        <taxon>Gammaproteobacteria</taxon>
        <taxon>Vibrionales</taxon>
        <taxon>Vibrionaceae</taxon>
        <taxon>Vibrio</taxon>
    </lineage>
</organism>
<dbReference type="InterPro" id="IPR015443">
    <property type="entry name" value="Aldose_1-epimerase"/>
</dbReference>
<dbReference type="SUPFAM" id="SSF74650">
    <property type="entry name" value="Galactose mutarotase-like"/>
    <property type="match status" value="1"/>
</dbReference>
<feature type="binding site" evidence="11">
    <location>
        <begin position="180"/>
        <end position="182"/>
    </location>
    <ligand>
        <name>beta-D-galactose</name>
        <dbReference type="ChEBI" id="CHEBI:27667"/>
    </ligand>
</feature>
<dbReference type="InterPro" id="IPR013458">
    <property type="entry name" value="Ald_epimerase_bac"/>
</dbReference>
<evidence type="ECO:0000256" key="10">
    <source>
        <dbReference type="PIRSR" id="PIRSR005096-2"/>
    </source>
</evidence>
<protein>
    <recommendedName>
        <fullName evidence="5 8">Aldose 1-epimerase</fullName>
        <ecNumber evidence="4 8">5.1.3.3</ecNumber>
    </recommendedName>
</protein>
<accession>A0A0C1VXT3</accession>
<comment type="pathway">
    <text evidence="2 8">Carbohydrate metabolism; hexose metabolism.</text>
</comment>
<dbReference type="PANTHER" id="PTHR10091">
    <property type="entry name" value="ALDOSE-1-EPIMERASE"/>
    <property type="match status" value="1"/>
</dbReference>
<evidence type="ECO:0000313" key="13">
    <source>
        <dbReference type="Proteomes" id="UP000031586"/>
    </source>
</evidence>
<dbReference type="InterPro" id="IPR018052">
    <property type="entry name" value="Ald1_epimerase_CS"/>
</dbReference>
<dbReference type="PANTHER" id="PTHR10091:SF0">
    <property type="entry name" value="GALACTOSE MUTAROTASE"/>
    <property type="match status" value="1"/>
</dbReference>
<reference evidence="12 13" key="1">
    <citation type="submission" date="2014-07" db="EMBL/GenBank/DDBJ databases">
        <title>Unique and conserved regions in Vibrio harveyi and related species in comparison with the shrimp pathogen Vibrio harveyi CAIM 1792.</title>
        <authorList>
            <person name="Espinoza-Valles I."/>
            <person name="Vora G."/>
            <person name="Leekitcharoenphon P."/>
            <person name="Ussery D."/>
            <person name="Hoj L."/>
            <person name="Gomez-Gil B."/>
        </authorList>
    </citation>
    <scope>NUCLEOTIDE SEQUENCE [LARGE SCALE GENOMIC DNA]</scope>
    <source>
        <strain evidence="13">CAIM 1854 / LMG 25443</strain>
    </source>
</reference>
<evidence type="ECO:0000256" key="5">
    <source>
        <dbReference type="ARBA" id="ARBA00014165"/>
    </source>
</evidence>
<dbReference type="PIRSF" id="PIRSF005096">
    <property type="entry name" value="GALM"/>
    <property type="match status" value="1"/>
</dbReference>
<evidence type="ECO:0000256" key="7">
    <source>
        <dbReference type="ARBA" id="ARBA00023277"/>
    </source>
</evidence>
<feature type="binding site" evidence="10">
    <location>
        <position position="252"/>
    </location>
    <ligand>
        <name>beta-D-galactose</name>
        <dbReference type="ChEBI" id="CHEBI:27667"/>
    </ligand>
</feature>
<sequence>MTEPLTITMTQQAAFDGAPANVVELKNNTGMSVTFMDIGATWLSCRLPLANGELREVLLGVGTMGSFMQQQCYMGVTVGRYANRIANGLFEVNGEVFQVSTNQAGNCLHGGEEGFDKRRWKIESHSNQQVTFSLLSEDGDQGFPGNLEVQVTYTLTDDNQVSIAYFAKTDKATPINLTNHAYFNLLGAEADLDCRSHRLTIVASQYLPTSEVGIPLGELQDVKGTGFDFRSEKPVSEHFLQDEQQVAAKGYDHSYLFDAHRDVSKPVALVVSPDEKVHLSVVTNKPAMQLYTGNWLAGAPNRRGGEYNDYAGLALETQFLPDSPNHAEWAQPSCILEPEQEYRFCTTYQFAF</sequence>
<dbReference type="CDD" id="cd09019">
    <property type="entry name" value="galactose_mutarotase_like"/>
    <property type="match status" value="1"/>
</dbReference>
<evidence type="ECO:0000256" key="2">
    <source>
        <dbReference type="ARBA" id="ARBA00005028"/>
    </source>
</evidence>
<comment type="similarity">
    <text evidence="3 8">Belongs to the aldose epimerase family.</text>
</comment>
<dbReference type="PATRIC" id="fig|1229493.5.peg.2789"/>
<evidence type="ECO:0000256" key="4">
    <source>
        <dbReference type="ARBA" id="ARBA00013185"/>
    </source>
</evidence>
<dbReference type="InterPro" id="IPR047215">
    <property type="entry name" value="Galactose_mutarotase-like"/>
</dbReference>
<evidence type="ECO:0000256" key="8">
    <source>
        <dbReference type="PIRNR" id="PIRNR005096"/>
    </source>
</evidence>
<dbReference type="UniPathway" id="UPA00242"/>
<dbReference type="GO" id="GO:0033499">
    <property type="term" value="P:galactose catabolic process via UDP-galactose, Leloir pathway"/>
    <property type="evidence" value="ECO:0007669"/>
    <property type="project" value="TreeGrafter"/>
</dbReference>
<evidence type="ECO:0000256" key="1">
    <source>
        <dbReference type="ARBA" id="ARBA00001614"/>
    </source>
</evidence>
<keyword evidence="6 8" id="KW-0413">Isomerase</keyword>
<name>A0A0C1VXT3_9VIBR</name>
<dbReference type="NCBIfam" id="TIGR02636">
    <property type="entry name" value="galM_Leloir"/>
    <property type="match status" value="1"/>
</dbReference>
<gene>
    <name evidence="12" type="primary">galM</name>
    <name evidence="12" type="ORF">H735_00565</name>
</gene>
<feature type="active site" description="Proton acceptor" evidence="9">
    <location>
        <position position="316"/>
    </location>
</feature>
<keyword evidence="7 8" id="KW-0119">Carbohydrate metabolism</keyword>
<dbReference type="NCBIfam" id="NF008277">
    <property type="entry name" value="PRK11055.1"/>
    <property type="match status" value="1"/>
</dbReference>
<dbReference type="Gene3D" id="2.70.98.10">
    <property type="match status" value="1"/>
</dbReference>
<evidence type="ECO:0000256" key="3">
    <source>
        <dbReference type="ARBA" id="ARBA00006206"/>
    </source>
</evidence>
<dbReference type="Proteomes" id="UP000031586">
    <property type="component" value="Unassembled WGS sequence"/>
</dbReference>
<feature type="active site" description="Proton donor" evidence="9">
    <location>
        <position position="180"/>
    </location>
</feature>
<dbReference type="GO" id="GO:0030246">
    <property type="term" value="F:carbohydrate binding"/>
    <property type="evidence" value="ECO:0007669"/>
    <property type="project" value="InterPro"/>
</dbReference>
<comment type="caution">
    <text evidence="12">The sequence shown here is derived from an EMBL/GenBank/DDBJ whole genome shotgun (WGS) entry which is preliminary data.</text>
</comment>
<evidence type="ECO:0000256" key="6">
    <source>
        <dbReference type="ARBA" id="ARBA00023235"/>
    </source>
</evidence>
<dbReference type="EC" id="5.1.3.3" evidence="4 8"/>
<evidence type="ECO:0000256" key="9">
    <source>
        <dbReference type="PIRSR" id="PIRSR005096-1"/>
    </source>
</evidence>
<dbReference type="InterPro" id="IPR014718">
    <property type="entry name" value="GH-type_carb-bd"/>
</dbReference>
<proteinExistence type="inferred from homology"/>
<comment type="catalytic activity">
    <reaction evidence="1 8">
        <text>alpha-D-glucose = beta-D-glucose</text>
        <dbReference type="Rhea" id="RHEA:10264"/>
        <dbReference type="ChEBI" id="CHEBI:15903"/>
        <dbReference type="ChEBI" id="CHEBI:17925"/>
        <dbReference type="EC" id="5.1.3.3"/>
    </reaction>
</comment>
<dbReference type="GO" id="GO:0006006">
    <property type="term" value="P:glucose metabolic process"/>
    <property type="evidence" value="ECO:0007669"/>
    <property type="project" value="TreeGrafter"/>
</dbReference>
<evidence type="ECO:0000313" key="12">
    <source>
        <dbReference type="EMBL" id="KIF54868.1"/>
    </source>
</evidence>
<dbReference type="EMBL" id="JPRD01000003">
    <property type="protein sequence ID" value="KIF54868.1"/>
    <property type="molecule type" value="Genomic_DNA"/>
</dbReference>
<dbReference type="Pfam" id="PF01263">
    <property type="entry name" value="Aldose_epim"/>
    <property type="match status" value="1"/>
</dbReference>
<dbReference type="PROSITE" id="PS00545">
    <property type="entry name" value="ALDOSE_1_EPIMERASE"/>
    <property type="match status" value="1"/>
</dbReference>